<dbReference type="GO" id="GO:0016746">
    <property type="term" value="F:acyltransferase activity"/>
    <property type="evidence" value="ECO:0007669"/>
    <property type="project" value="UniProtKB-KW"/>
</dbReference>
<keyword evidence="7" id="KW-1133">Transmembrane helix</keyword>
<evidence type="ECO:0000256" key="3">
    <source>
        <dbReference type="ARBA" id="ARBA00022519"/>
    </source>
</evidence>
<keyword evidence="3" id="KW-0997">Cell inner membrane</keyword>
<evidence type="ECO:0000256" key="6">
    <source>
        <dbReference type="ARBA" id="ARBA00023315"/>
    </source>
</evidence>
<keyword evidence="2" id="KW-1003">Cell membrane</keyword>
<evidence type="ECO:0000313" key="8">
    <source>
        <dbReference type="EMBL" id="OQX90701.1"/>
    </source>
</evidence>
<evidence type="ECO:0000313" key="9">
    <source>
        <dbReference type="Proteomes" id="UP000192611"/>
    </source>
</evidence>
<comment type="caution">
    <text evidence="8">The sequence shown here is derived from an EMBL/GenBank/DDBJ whole genome shotgun (WGS) entry which is preliminary data.</text>
</comment>
<dbReference type="AlphaFoldDB" id="A0A1W9S1G4"/>
<dbReference type="GO" id="GO:0005886">
    <property type="term" value="C:plasma membrane"/>
    <property type="evidence" value="ECO:0007669"/>
    <property type="project" value="UniProtKB-SubCell"/>
</dbReference>
<evidence type="ECO:0000256" key="5">
    <source>
        <dbReference type="ARBA" id="ARBA00023136"/>
    </source>
</evidence>
<protein>
    <recommendedName>
        <fullName evidence="10">Lipid A biosynthesis acyltransferase</fullName>
    </recommendedName>
</protein>
<dbReference type="Proteomes" id="UP000192611">
    <property type="component" value="Unassembled WGS sequence"/>
</dbReference>
<dbReference type="InterPro" id="IPR004960">
    <property type="entry name" value="LipA_acyltrans"/>
</dbReference>
<keyword evidence="6" id="KW-0012">Acyltransferase</keyword>
<organism evidence="8 9">
    <name type="scientific">Candidatus Coatesbacteria bacterium 4484_99</name>
    <dbReference type="NCBI Taxonomy" id="1970774"/>
    <lineage>
        <taxon>Bacteria</taxon>
        <taxon>Candidatus Coatesiibacteriota</taxon>
    </lineage>
</organism>
<dbReference type="PANTHER" id="PTHR30606">
    <property type="entry name" value="LIPID A BIOSYNTHESIS LAUROYL ACYLTRANSFERASE"/>
    <property type="match status" value="1"/>
</dbReference>
<comment type="subcellular location">
    <subcellularLocation>
        <location evidence="1">Cell inner membrane</location>
    </subcellularLocation>
</comment>
<reference evidence="9" key="1">
    <citation type="submission" date="2017-03" db="EMBL/GenBank/DDBJ databases">
        <title>Novel pathways for hydrocarbon cycling and metabolic interdependencies in hydrothermal sediment communities.</title>
        <authorList>
            <person name="Dombrowski N."/>
            <person name="Seitz K."/>
            <person name="Teske A."/>
            <person name="Baker B."/>
        </authorList>
    </citation>
    <scope>NUCLEOTIDE SEQUENCE [LARGE SCALE GENOMIC DNA]</scope>
</reference>
<dbReference type="GO" id="GO:0009247">
    <property type="term" value="P:glycolipid biosynthetic process"/>
    <property type="evidence" value="ECO:0007669"/>
    <property type="project" value="UniProtKB-ARBA"/>
</dbReference>
<dbReference type="Pfam" id="PF03279">
    <property type="entry name" value="Lip_A_acyltrans"/>
    <property type="match status" value="1"/>
</dbReference>
<evidence type="ECO:0008006" key="10">
    <source>
        <dbReference type="Google" id="ProtNLM"/>
    </source>
</evidence>
<accession>A0A1W9S1G4</accession>
<dbReference type="PANTHER" id="PTHR30606:SF10">
    <property type="entry name" value="PHOSPHATIDYLINOSITOL MANNOSIDE ACYLTRANSFERASE"/>
    <property type="match status" value="1"/>
</dbReference>
<name>A0A1W9S1G4_9BACT</name>
<sequence length="291" mass="33554">MFSEIMLKIKHLIEYYLLSLIITISLVFSWTSLPIVGTILSYILFLALPTRRRVATKNIIMALKTSDCEARKIALSSFSSISTTVLEIAHLGIKYRRSPSRFIRFSRYDVFRKALDAGNGAILLSAHQGNWELMAGSLAEWGYDVWAVVKPQANPYVERLFKRLRERYGVKVIYMEGSARYIIKLLRENKFVAILADQHAGDAGIQVNLFGRKTSTWGQVGRIASITSSPIIIGFDIREKANQHRALIHNLWYIKNVNNVDKLFAKEYNNHLEGFLRKCPGQYLWMHRRWK</sequence>
<gene>
    <name evidence="8" type="ORF">B6D57_02275</name>
</gene>
<dbReference type="EMBL" id="NATQ01000033">
    <property type="protein sequence ID" value="OQX90701.1"/>
    <property type="molecule type" value="Genomic_DNA"/>
</dbReference>
<keyword evidence="5 7" id="KW-0472">Membrane</keyword>
<keyword evidence="4" id="KW-0808">Transferase</keyword>
<dbReference type="CDD" id="cd07984">
    <property type="entry name" value="LPLAT_LABLAT-like"/>
    <property type="match status" value="1"/>
</dbReference>
<proteinExistence type="predicted"/>
<evidence type="ECO:0000256" key="1">
    <source>
        <dbReference type="ARBA" id="ARBA00004533"/>
    </source>
</evidence>
<evidence type="ECO:0000256" key="2">
    <source>
        <dbReference type="ARBA" id="ARBA00022475"/>
    </source>
</evidence>
<feature type="transmembrane region" description="Helical" evidence="7">
    <location>
        <begin position="15"/>
        <end position="48"/>
    </location>
</feature>
<evidence type="ECO:0000256" key="4">
    <source>
        <dbReference type="ARBA" id="ARBA00022679"/>
    </source>
</evidence>
<evidence type="ECO:0000256" key="7">
    <source>
        <dbReference type="SAM" id="Phobius"/>
    </source>
</evidence>
<keyword evidence="7" id="KW-0812">Transmembrane</keyword>